<dbReference type="InterPro" id="IPR023405">
    <property type="entry name" value="Topo_IA_core_domain"/>
</dbReference>
<dbReference type="Gene3D" id="1.10.290.10">
    <property type="entry name" value="Topoisomerase I, domain 4"/>
    <property type="match status" value="1"/>
</dbReference>
<reference evidence="18 19" key="1">
    <citation type="submission" date="2020-04" db="EMBL/GenBank/DDBJ databases">
        <title>Perkinsus chesapeaki whole genome sequence.</title>
        <authorList>
            <person name="Bogema D.R."/>
        </authorList>
    </citation>
    <scope>NUCLEOTIDE SEQUENCE [LARGE SCALE GENOMIC DNA]</scope>
    <source>
        <strain evidence="18">ATCC PRA-425</strain>
    </source>
</reference>
<comment type="function">
    <text evidence="15">Introduces a single-strand break via transesterification at a target site in duplex DNA. Releases the supercoiling and torsional tension of DNA introduced during the DNA replication and transcription by transiently cleaving and rejoining one strand of the DNA duplex. The scissile phosphodiester is attacked by the catalytic tyrosine of the enzyme, resulting in the formation of a DNA-(5'-phosphotyrosyl)-enzyme intermediate and the expulsion of a 3'-OH DNA strand.</text>
</comment>
<protein>
    <recommendedName>
        <fullName evidence="4 15">DNA topoisomerase</fullName>
        <ecNumber evidence="4 15">5.6.2.1</ecNumber>
    </recommendedName>
</protein>
<dbReference type="GO" id="GO:0006265">
    <property type="term" value="P:DNA topological change"/>
    <property type="evidence" value="ECO:0007669"/>
    <property type="project" value="InterPro"/>
</dbReference>
<feature type="region of interest" description="Disordered" evidence="16">
    <location>
        <begin position="1"/>
        <end position="22"/>
    </location>
</feature>
<evidence type="ECO:0000256" key="11">
    <source>
        <dbReference type="ARBA" id="ARBA00023125"/>
    </source>
</evidence>
<comment type="caution">
    <text evidence="18">The sequence shown here is derived from an EMBL/GenBank/DDBJ whole genome shotgun (WGS) entry which is preliminary data.</text>
</comment>
<dbReference type="EC" id="5.6.2.1" evidence="4 15"/>
<comment type="similarity">
    <text evidence="3 15">Belongs to the type IA topoisomerase family.</text>
</comment>
<proteinExistence type="inferred from homology"/>
<dbReference type="InterPro" id="IPR016482">
    <property type="entry name" value="SecG/Sec61-beta/Sbh"/>
</dbReference>
<evidence type="ECO:0000259" key="17">
    <source>
        <dbReference type="PROSITE" id="PS52039"/>
    </source>
</evidence>
<evidence type="ECO:0000256" key="3">
    <source>
        <dbReference type="ARBA" id="ARBA00009446"/>
    </source>
</evidence>
<dbReference type="FunFam" id="1.10.290.10:FF:000001">
    <property type="entry name" value="DNA topoisomerase"/>
    <property type="match status" value="1"/>
</dbReference>
<dbReference type="Gene3D" id="1.10.460.10">
    <property type="entry name" value="Topoisomerase I, domain 2"/>
    <property type="match status" value="1"/>
</dbReference>
<evidence type="ECO:0000256" key="6">
    <source>
        <dbReference type="ARBA" id="ARBA00022692"/>
    </source>
</evidence>
<keyword evidence="10 15" id="KW-0799">Topoisomerase</keyword>
<dbReference type="InterPro" id="IPR013497">
    <property type="entry name" value="Topo_IA_cen"/>
</dbReference>
<comment type="catalytic activity">
    <reaction evidence="1 15">
        <text>ATP-independent breakage of single-stranded DNA, followed by passage and rejoining.</text>
        <dbReference type="EC" id="5.6.2.1"/>
    </reaction>
</comment>
<dbReference type="Pfam" id="PF01131">
    <property type="entry name" value="Topoisom_bac"/>
    <property type="match status" value="1"/>
</dbReference>
<evidence type="ECO:0000256" key="10">
    <source>
        <dbReference type="ARBA" id="ARBA00023029"/>
    </source>
</evidence>
<dbReference type="GO" id="GO:0006281">
    <property type="term" value="P:DNA repair"/>
    <property type="evidence" value="ECO:0007669"/>
    <property type="project" value="TreeGrafter"/>
</dbReference>
<dbReference type="InterPro" id="IPR013825">
    <property type="entry name" value="Topo_IA_cen_sub2"/>
</dbReference>
<name>A0A7J6LMW3_PERCH</name>
<dbReference type="GO" id="GO:0005634">
    <property type="term" value="C:nucleus"/>
    <property type="evidence" value="ECO:0007669"/>
    <property type="project" value="TreeGrafter"/>
</dbReference>
<evidence type="ECO:0000256" key="2">
    <source>
        <dbReference type="ARBA" id="ARBA00006103"/>
    </source>
</evidence>
<evidence type="ECO:0000256" key="7">
    <source>
        <dbReference type="ARBA" id="ARBA00022927"/>
    </source>
</evidence>
<evidence type="ECO:0000313" key="19">
    <source>
        <dbReference type="Proteomes" id="UP000591131"/>
    </source>
</evidence>
<evidence type="ECO:0000256" key="1">
    <source>
        <dbReference type="ARBA" id="ARBA00000213"/>
    </source>
</evidence>
<keyword evidence="19" id="KW-1185">Reference proteome</keyword>
<keyword evidence="11 15" id="KW-0238">DNA-binding</keyword>
<dbReference type="PRINTS" id="PR00417">
    <property type="entry name" value="PRTPISMRASEI"/>
</dbReference>
<dbReference type="InterPro" id="IPR013824">
    <property type="entry name" value="Topo_IA_cen_sub1"/>
</dbReference>
<comment type="similarity">
    <text evidence="2">Belongs to the SEC61-beta family.</text>
</comment>
<dbReference type="Pfam" id="PF01751">
    <property type="entry name" value="Toprim"/>
    <property type="match status" value="1"/>
</dbReference>
<dbReference type="InterPro" id="IPR000380">
    <property type="entry name" value="Topo_IA"/>
</dbReference>
<dbReference type="InterPro" id="IPR003601">
    <property type="entry name" value="Topo_IA_2"/>
</dbReference>
<keyword evidence="5" id="KW-0813">Transport</keyword>
<dbReference type="Pfam" id="PF03911">
    <property type="entry name" value="Sec61_beta"/>
    <property type="match status" value="1"/>
</dbReference>
<accession>A0A7J6LMW3</accession>
<dbReference type="InterPro" id="IPR023406">
    <property type="entry name" value="Topo_IA_AS"/>
</dbReference>
<dbReference type="SMART" id="SM00437">
    <property type="entry name" value="TOP1Ac"/>
    <property type="match status" value="1"/>
</dbReference>
<organism evidence="18 19">
    <name type="scientific">Perkinsus chesapeaki</name>
    <name type="common">Clam parasite</name>
    <name type="synonym">Perkinsus andrewsi</name>
    <dbReference type="NCBI Taxonomy" id="330153"/>
    <lineage>
        <taxon>Eukaryota</taxon>
        <taxon>Sar</taxon>
        <taxon>Alveolata</taxon>
        <taxon>Perkinsozoa</taxon>
        <taxon>Perkinsea</taxon>
        <taxon>Perkinsida</taxon>
        <taxon>Perkinsidae</taxon>
        <taxon>Perkinsus</taxon>
    </lineage>
</organism>
<comment type="subcellular location">
    <subcellularLocation>
        <location evidence="14">Endomembrane system</location>
        <topology evidence="14">Single-pass membrane protein</topology>
    </subcellularLocation>
</comment>
<keyword evidence="12" id="KW-0472">Membrane</keyword>
<feature type="region of interest" description="Disordered" evidence="16">
    <location>
        <begin position="920"/>
        <end position="944"/>
    </location>
</feature>
<evidence type="ECO:0000256" key="8">
    <source>
        <dbReference type="ARBA" id="ARBA00022989"/>
    </source>
</evidence>
<dbReference type="GO" id="GO:0003677">
    <property type="term" value="F:DNA binding"/>
    <property type="evidence" value="ECO:0007669"/>
    <property type="project" value="UniProtKB-KW"/>
</dbReference>
<feature type="compositionally biased region" description="Basic residues" evidence="16">
    <location>
        <begin position="920"/>
        <end position="943"/>
    </location>
</feature>
<dbReference type="PANTHER" id="PTHR11390">
    <property type="entry name" value="PROKARYOTIC DNA TOPOISOMERASE"/>
    <property type="match status" value="1"/>
</dbReference>
<dbReference type="PROSITE" id="PS00396">
    <property type="entry name" value="TOPO_IA_1"/>
    <property type="match status" value="1"/>
</dbReference>
<dbReference type="Pfam" id="PF23546">
    <property type="entry name" value="Zn_ribbon_TOP3B"/>
    <property type="match status" value="1"/>
</dbReference>
<sequence>MTKGSETTMNAPGTAAPAQTVGGARTNHLHRRNVGSSQKSAPTSGRRAAGNSILKFYTDDAPGIKVGPTTVLVLSLAYMGCVVCLHILAKFRSVVASNTGGAADEATEGNTMYESLLIETDQNRIQSRRGASPVSQVHEFNGDFQGSPAWIKITSVAGHVYSIDFPPELNNWDRVDPAKLFESKTVQKEANPKQRMPQHLRSESKGCNHLVLWLDCDREGENICYEVMQNVVPQLSDRKNVWRAKFSSLVAKDLQHAYRNLGYPNQNEALSVDARQEIDLKTGVAFTRFQTRYFQGKYGDLDSSLVSYGPCQTPTLWFCVRRHNDIQTFQPETYYSIDIKLEGSQLASALWLEWSRGQLFDLQATTTFKSTIDDYQWATVTDVSEKEERRSRPGAMNTVLMLKLASQQLGMGPHQAMQVAERLYLSGYITYPRTETTKYPPAFDLKEAVSFQTRNPYWGEFATELLTTGLNRPKEGYDAGDHPPITPVRSATEGDFGSSDAWRLFDMLTRHFLATLSHDCKFTRTKVHFSIGEEKFSISGRRMKSPGFTRVQYTGEMQDIYVPPLKIGEKLQIASKTISSGKTKPPPYLSESDLLGLMEKNGIGTDASMATHINNICERNYVSLTDGRRLVPTKLGIALVHGYQAIDNELVIPKVRASIEGECTLIANGKARKDEVTAHALTIFQQKFVYFVAHVDLMDHLFEATFTSLAATGKPISRCGKCRMYMNLIDKKPIRLFCRHCDETYALPQTGSSVKLYKELTCPLDNFELVMISYPSTSGGGRKQYPLCPMCYNDPPFPESKPKSSCWECLHPTCRHALASVGVCGCPQENCTGTLCLDAESKPKWKLDCNICNYQLRLFEDKAYKITVTKEKCEHCGSKLLNVEFNKGKSPLPDGANSIVGCLVCDDALNSQVESSFARLSKRHGGGKGKGGRRGKGRGGKKKGNVDVRMTFDGF</sequence>
<evidence type="ECO:0000313" key="18">
    <source>
        <dbReference type="EMBL" id="KAF4660533.1"/>
    </source>
</evidence>
<dbReference type="Proteomes" id="UP000591131">
    <property type="component" value="Unassembled WGS sequence"/>
</dbReference>
<keyword evidence="7" id="KW-0653">Protein transport</keyword>
<dbReference type="InterPro" id="IPR034144">
    <property type="entry name" value="TOPRIM_TopoIII"/>
</dbReference>
<keyword evidence="8" id="KW-1133">Transmembrane helix</keyword>
<dbReference type="CDD" id="cd00186">
    <property type="entry name" value="TOP1Ac"/>
    <property type="match status" value="1"/>
</dbReference>
<dbReference type="Gene3D" id="2.70.20.10">
    <property type="entry name" value="Topoisomerase I, domain 3"/>
    <property type="match status" value="1"/>
</dbReference>
<dbReference type="GO" id="GO:0012505">
    <property type="term" value="C:endomembrane system"/>
    <property type="evidence" value="ECO:0007669"/>
    <property type="project" value="UniProtKB-SubCell"/>
</dbReference>
<dbReference type="PROSITE" id="PS52039">
    <property type="entry name" value="TOPO_IA_2"/>
    <property type="match status" value="1"/>
</dbReference>
<dbReference type="Gene3D" id="3.40.50.140">
    <property type="match status" value="1"/>
</dbReference>
<dbReference type="GO" id="GO:0003917">
    <property type="term" value="F:DNA topoisomerase type I (single strand cut, ATP-independent) activity"/>
    <property type="evidence" value="ECO:0007669"/>
    <property type="project" value="UniProtKB-EC"/>
</dbReference>
<evidence type="ECO:0000256" key="5">
    <source>
        <dbReference type="ARBA" id="ARBA00022448"/>
    </source>
</evidence>
<feature type="domain" description="Topo IA-type catalytic" evidence="17">
    <location>
        <begin position="265"/>
        <end position="689"/>
    </location>
</feature>
<dbReference type="CDD" id="cd03362">
    <property type="entry name" value="TOPRIM_TopoIA_TopoIII"/>
    <property type="match status" value="1"/>
</dbReference>
<keyword evidence="13 15" id="KW-0413">Isomerase</keyword>
<dbReference type="PANTHER" id="PTHR11390:SF20">
    <property type="entry name" value="DNA TOPOISOMERASE 3-BETA-1"/>
    <property type="match status" value="1"/>
</dbReference>
<gene>
    <name evidence="18" type="primary">TOP3B</name>
    <name evidence="18" type="ORF">FOL47_007096</name>
</gene>
<dbReference type="InterPro" id="IPR006171">
    <property type="entry name" value="TOPRIM_dom"/>
</dbReference>
<dbReference type="SMART" id="SM00493">
    <property type="entry name" value="TOPRIM"/>
    <property type="match status" value="1"/>
</dbReference>
<dbReference type="InterPro" id="IPR003602">
    <property type="entry name" value="Topo_IA_DNA-bd_dom"/>
</dbReference>
<dbReference type="SMART" id="SM00436">
    <property type="entry name" value="TOP1Bc"/>
    <property type="match status" value="1"/>
</dbReference>
<evidence type="ECO:0000256" key="13">
    <source>
        <dbReference type="ARBA" id="ARBA00023235"/>
    </source>
</evidence>
<dbReference type="EMBL" id="JAAPAO010000409">
    <property type="protein sequence ID" value="KAF4660533.1"/>
    <property type="molecule type" value="Genomic_DNA"/>
</dbReference>
<dbReference type="AlphaFoldDB" id="A0A7J6LMW3"/>
<feature type="compositionally biased region" description="Polar residues" evidence="16">
    <location>
        <begin position="1"/>
        <end position="11"/>
    </location>
</feature>
<evidence type="ECO:0000256" key="12">
    <source>
        <dbReference type="ARBA" id="ARBA00023136"/>
    </source>
</evidence>
<evidence type="ECO:0000256" key="4">
    <source>
        <dbReference type="ARBA" id="ARBA00012891"/>
    </source>
</evidence>
<evidence type="ECO:0000256" key="16">
    <source>
        <dbReference type="SAM" id="MobiDB-lite"/>
    </source>
</evidence>
<dbReference type="InterPro" id="IPR056452">
    <property type="entry name" value="Zn_ribbon_TOP3B"/>
</dbReference>
<evidence type="ECO:0000256" key="9">
    <source>
        <dbReference type="ARBA" id="ARBA00023010"/>
    </source>
</evidence>
<keyword evidence="6" id="KW-0812">Transmembrane</keyword>
<dbReference type="GO" id="GO:0006310">
    <property type="term" value="P:DNA recombination"/>
    <property type="evidence" value="ECO:0007669"/>
    <property type="project" value="TreeGrafter"/>
</dbReference>
<evidence type="ECO:0000256" key="15">
    <source>
        <dbReference type="RuleBase" id="RU362092"/>
    </source>
</evidence>
<dbReference type="InterPro" id="IPR013826">
    <property type="entry name" value="Topo_IA_cen_sub3"/>
</dbReference>
<dbReference type="OrthoDB" id="430051at2759"/>
<keyword evidence="9" id="KW-0811">Translocation</keyword>
<evidence type="ECO:0000256" key="14">
    <source>
        <dbReference type="ARBA" id="ARBA00037847"/>
    </source>
</evidence>
<dbReference type="SUPFAM" id="SSF56712">
    <property type="entry name" value="Prokaryotic type I DNA topoisomerase"/>
    <property type="match status" value="1"/>
</dbReference>
<dbReference type="GO" id="GO:0015031">
    <property type="term" value="P:protein transport"/>
    <property type="evidence" value="ECO:0007669"/>
    <property type="project" value="UniProtKB-KW"/>
</dbReference>